<proteinExistence type="predicted"/>
<gene>
    <name evidence="1" type="ORF">GCM10007157_13970</name>
</gene>
<dbReference type="Proteomes" id="UP000623776">
    <property type="component" value="Unassembled WGS sequence"/>
</dbReference>
<evidence type="ECO:0000313" key="1">
    <source>
        <dbReference type="EMBL" id="GGW23783.1"/>
    </source>
</evidence>
<evidence type="ECO:0000313" key="2">
    <source>
        <dbReference type="Proteomes" id="UP000623776"/>
    </source>
</evidence>
<keyword evidence="2" id="KW-1185">Reference proteome</keyword>
<reference evidence="2" key="1">
    <citation type="journal article" date="2019" name="Int. J. Syst. Evol. Microbiol.">
        <title>The Global Catalogue of Microorganisms (GCM) 10K type strain sequencing project: providing services to taxonomists for standard genome sequencing and annotation.</title>
        <authorList>
            <consortium name="The Broad Institute Genomics Platform"/>
            <consortium name="The Broad Institute Genome Sequencing Center for Infectious Disease"/>
            <person name="Wu L."/>
            <person name="Ma J."/>
        </authorList>
    </citation>
    <scope>NUCLEOTIDE SEQUENCE [LARGE SCALE GENOMIC DNA]</scope>
    <source>
        <strain evidence="2">KCTC 22154</strain>
    </source>
</reference>
<dbReference type="RefSeq" id="WP_189463241.1">
    <property type="nucleotide sequence ID" value="NZ_BMXN01000006.1"/>
</dbReference>
<organism evidence="1 2">
    <name type="scientific">Vreelandella hamiltonii</name>
    <dbReference type="NCBI Taxonomy" id="502829"/>
    <lineage>
        <taxon>Bacteria</taxon>
        <taxon>Pseudomonadati</taxon>
        <taxon>Pseudomonadota</taxon>
        <taxon>Gammaproteobacteria</taxon>
        <taxon>Oceanospirillales</taxon>
        <taxon>Halomonadaceae</taxon>
        <taxon>Vreelandella</taxon>
    </lineage>
</organism>
<sequence length="78" mass="8274">MSTTTNAAPIRVRDAIGGYAATLKGQRATCAWSAEEAARKVARKVHGDQVDVVSAELAESDAKAGVKYRYHITQRGAA</sequence>
<name>A0A8H9I449_9GAMM</name>
<accession>A0A8H9I449</accession>
<comment type="caution">
    <text evidence="1">The sequence shown here is derived from an EMBL/GenBank/DDBJ whole genome shotgun (WGS) entry which is preliminary data.</text>
</comment>
<protein>
    <submittedName>
        <fullName evidence="1">Uncharacterized protein</fullName>
    </submittedName>
</protein>
<dbReference type="EMBL" id="BMXN01000006">
    <property type="protein sequence ID" value="GGW23783.1"/>
    <property type="molecule type" value="Genomic_DNA"/>
</dbReference>
<dbReference type="AlphaFoldDB" id="A0A8H9I449"/>